<keyword evidence="1" id="KW-0805">Transcription regulation</keyword>
<sequence length="185" mass="21253">MKRKITTNEIINAAIFILDQQGLEKVTLKNIATELNIKSPSLYNHIKSLDDILLQTARRSLENLYNNLVKSIIGLEKEKALLALSDTYRAFFKSHPGQYSLTQKVALWNKNNFSVSKSDEILQLVERILVGYNIKDENAIHFIRVWRSYMHGFLLLETNESFGLDTDIDESFTYGLKLLIGSLKE</sequence>
<accession>A0A0R2FSG7</accession>
<evidence type="ECO:0000256" key="3">
    <source>
        <dbReference type="ARBA" id="ARBA00023163"/>
    </source>
</evidence>
<evidence type="ECO:0000256" key="2">
    <source>
        <dbReference type="ARBA" id="ARBA00023125"/>
    </source>
</evidence>
<feature type="domain" description="HTH tetR-type" evidence="5">
    <location>
        <begin position="4"/>
        <end position="64"/>
    </location>
</feature>
<dbReference type="PRINTS" id="PR00400">
    <property type="entry name" value="TETREPRESSOR"/>
</dbReference>
<reference evidence="6 7" key="1">
    <citation type="journal article" date="2015" name="Genome Announc.">
        <title>Expanding the biotechnology potential of lactobacilli through comparative genomics of 213 strains and associated genera.</title>
        <authorList>
            <person name="Sun Z."/>
            <person name="Harris H.M."/>
            <person name="McCann A."/>
            <person name="Guo C."/>
            <person name="Argimon S."/>
            <person name="Zhang W."/>
            <person name="Yang X."/>
            <person name="Jeffery I.B."/>
            <person name="Cooney J.C."/>
            <person name="Kagawa T.F."/>
            <person name="Liu W."/>
            <person name="Song Y."/>
            <person name="Salvetti E."/>
            <person name="Wrobel A."/>
            <person name="Rasinkangas P."/>
            <person name="Parkhill J."/>
            <person name="Rea M.C."/>
            <person name="O'Sullivan O."/>
            <person name="Ritari J."/>
            <person name="Douillard F.P."/>
            <person name="Paul Ross R."/>
            <person name="Yang R."/>
            <person name="Briner A.E."/>
            <person name="Felis G.E."/>
            <person name="de Vos W.M."/>
            <person name="Barrangou R."/>
            <person name="Klaenhammer T.R."/>
            <person name="Caufield P.W."/>
            <person name="Cui Y."/>
            <person name="Zhang H."/>
            <person name="O'Toole P.W."/>
        </authorList>
    </citation>
    <scope>NUCLEOTIDE SEQUENCE [LARGE SCALE GENOMIC DNA]</scope>
    <source>
        <strain evidence="6 7">ATCC 27304</strain>
    </source>
</reference>
<dbReference type="GO" id="GO:0003677">
    <property type="term" value="F:DNA binding"/>
    <property type="evidence" value="ECO:0007669"/>
    <property type="project" value="UniProtKB-UniRule"/>
</dbReference>
<evidence type="ECO:0000259" key="5">
    <source>
        <dbReference type="PROSITE" id="PS50977"/>
    </source>
</evidence>
<evidence type="ECO:0000313" key="6">
    <source>
        <dbReference type="EMBL" id="KRN28044.1"/>
    </source>
</evidence>
<dbReference type="InterPro" id="IPR001647">
    <property type="entry name" value="HTH_TetR"/>
</dbReference>
<keyword evidence="2 4" id="KW-0238">DNA-binding</keyword>
<dbReference type="SUPFAM" id="SSF46689">
    <property type="entry name" value="Homeodomain-like"/>
    <property type="match status" value="1"/>
</dbReference>
<keyword evidence="3" id="KW-0804">Transcription</keyword>
<feature type="DNA-binding region" description="H-T-H motif" evidence="4">
    <location>
        <begin position="27"/>
        <end position="46"/>
    </location>
</feature>
<dbReference type="STRING" id="1618.IV36_GL000579"/>
<dbReference type="AlphaFoldDB" id="A0A0R2FSG7"/>
<protein>
    <recommendedName>
        <fullName evidence="5">HTH tetR-type domain-containing protein</fullName>
    </recommendedName>
</protein>
<dbReference type="PROSITE" id="PS50977">
    <property type="entry name" value="HTH_TETR_2"/>
    <property type="match status" value="1"/>
</dbReference>
<evidence type="ECO:0000313" key="7">
    <source>
        <dbReference type="Proteomes" id="UP000051727"/>
    </source>
</evidence>
<comment type="caution">
    <text evidence="6">The sequence shown here is derived from an EMBL/GenBank/DDBJ whole genome shotgun (WGS) entry which is preliminary data.</text>
</comment>
<dbReference type="EMBL" id="JQAR01000016">
    <property type="protein sequence ID" value="KRN28044.1"/>
    <property type="molecule type" value="Genomic_DNA"/>
</dbReference>
<dbReference type="Pfam" id="PF13305">
    <property type="entry name" value="TetR_C_33"/>
    <property type="match status" value="1"/>
</dbReference>
<dbReference type="GO" id="GO:0046677">
    <property type="term" value="P:response to antibiotic"/>
    <property type="evidence" value="ECO:0007669"/>
    <property type="project" value="InterPro"/>
</dbReference>
<dbReference type="GO" id="GO:0045892">
    <property type="term" value="P:negative regulation of DNA-templated transcription"/>
    <property type="evidence" value="ECO:0007669"/>
    <property type="project" value="InterPro"/>
</dbReference>
<organism evidence="6 7">
    <name type="scientific">Liquorilactobacillus mali</name>
    <dbReference type="NCBI Taxonomy" id="1618"/>
    <lineage>
        <taxon>Bacteria</taxon>
        <taxon>Bacillati</taxon>
        <taxon>Bacillota</taxon>
        <taxon>Bacilli</taxon>
        <taxon>Lactobacillales</taxon>
        <taxon>Lactobacillaceae</taxon>
        <taxon>Liquorilactobacillus</taxon>
    </lineage>
</organism>
<dbReference type="InterPro" id="IPR036271">
    <property type="entry name" value="Tet_transcr_reg_TetR-rel_C_sf"/>
</dbReference>
<dbReference type="InterPro" id="IPR003012">
    <property type="entry name" value="Tet_transcr_reg_TetR"/>
</dbReference>
<dbReference type="InterPro" id="IPR025996">
    <property type="entry name" value="MT1864/Rv1816-like_C"/>
</dbReference>
<name>A0A0R2FSG7_9LACO</name>
<evidence type="ECO:0000256" key="4">
    <source>
        <dbReference type="PROSITE-ProRule" id="PRU00335"/>
    </source>
</evidence>
<proteinExistence type="predicted"/>
<gene>
    <name evidence="6" type="ORF">IV36_GL000579</name>
</gene>
<dbReference type="SUPFAM" id="SSF48498">
    <property type="entry name" value="Tetracyclin repressor-like, C-terminal domain"/>
    <property type="match status" value="1"/>
</dbReference>
<dbReference type="PATRIC" id="fig|1618.3.peg.581"/>
<dbReference type="Gene3D" id="1.10.357.10">
    <property type="entry name" value="Tetracycline Repressor, domain 2"/>
    <property type="match status" value="1"/>
</dbReference>
<dbReference type="InterPro" id="IPR009057">
    <property type="entry name" value="Homeodomain-like_sf"/>
</dbReference>
<dbReference type="RefSeq" id="WP_056991588.1">
    <property type="nucleotide sequence ID" value="NZ_JATAAJ010000010.1"/>
</dbReference>
<dbReference type="Pfam" id="PF00440">
    <property type="entry name" value="TetR_N"/>
    <property type="match status" value="1"/>
</dbReference>
<dbReference type="Gene3D" id="1.10.10.60">
    <property type="entry name" value="Homeodomain-like"/>
    <property type="match status" value="1"/>
</dbReference>
<evidence type="ECO:0000256" key="1">
    <source>
        <dbReference type="ARBA" id="ARBA00023015"/>
    </source>
</evidence>
<dbReference type="Proteomes" id="UP000051727">
    <property type="component" value="Unassembled WGS sequence"/>
</dbReference>